<dbReference type="AlphaFoldDB" id="A0A1M6LTQ6"/>
<accession>A0A1M6LTQ6</accession>
<dbReference type="Proteomes" id="UP000184510">
    <property type="component" value="Unassembled WGS sequence"/>
</dbReference>
<dbReference type="InterPro" id="IPR000600">
    <property type="entry name" value="ROK"/>
</dbReference>
<dbReference type="InterPro" id="IPR043129">
    <property type="entry name" value="ATPase_NBD"/>
</dbReference>
<evidence type="ECO:0000313" key="1">
    <source>
        <dbReference type="EMBL" id="SHJ74627.1"/>
    </source>
</evidence>
<evidence type="ECO:0000313" key="2">
    <source>
        <dbReference type="Proteomes" id="UP000184510"/>
    </source>
</evidence>
<sequence length="229" mass="24956">MAANSQKNTKPQILVIDVGGSNIKMIATGQEERIKIPSEPDMTPEQMIKLVQEATAEWDYDHVALGIPCVVLHGEPATNPVNLGKGWIGFDFEKAFGVPTKVINDAAMQAYGCYHGGTMLFLGFGTGLGTTLICDGTIIPLEAGHLPYRKKKSFEQYVGKKGFNKLGAEKWEKHVRKVIKILRDAFNAEDIVIGGGNAKLLDPMPKGTRRTDNGAAFTGGFRLWGEEHA</sequence>
<keyword evidence="1" id="KW-0418">Kinase</keyword>
<dbReference type="RefSeq" id="WP_143184086.1">
    <property type="nucleotide sequence ID" value="NZ_FQYR01000004.1"/>
</dbReference>
<dbReference type="STRING" id="1123071.SAMN02745181_2502"/>
<dbReference type="SUPFAM" id="SSF53067">
    <property type="entry name" value="Actin-like ATPase domain"/>
    <property type="match status" value="1"/>
</dbReference>
<dbReference type="InParanoid" id="A0A1M6LTQ6"/>
<protein>
    <submittedName>
        <fullName evidence="1">Polyphosphate glucokinase</fullName>
    </submittedName>
</protein>
<gene>
    <name evidence="1" type="ORF">SAMN02745181_2502</name>
</gene>
<name>A0A1M6LTQ6_9BACT</name>
<keyword evidence="1" id="KW-0808">Transferase</keyword>
<reference evidence="1 2" key="1">
    <citation type="submission" date="2016-11" db="EMBL/GenBank/DDBJ databases">
        <authorList>
            <person name="Jaros S."/>
            <person name="Januszkiewicz K."/>
            <person name="Wedrychowicz H."/>
        </authorList>
    </citation>
    <scope>NUCLEOTIDE SEQUENCE [LARGE SCALE GENOMIC DNA]</scope>
    <source>
        <strain evidence="1 2">DSM 18772</strain>
    </source>
</reference>
<dbReference type="GO" id="GO:0016301">
    <property type="term" value="F:kinase activity"/>
    <property type="evidence" value="ECO:0007669"/>
    <property type="project" value="UniProtKB-KW"/>
</dbReference>
<organism evidence="1 2">
    <name type="scientific">Rubritalea squalenifaciens DSM 18772</name>
    <dbReference type="NCBI Taxonomy" id="1123071"/>
    <lineage>
        <taxon>Bacteria</taxon>
        <taxon>Pseudomonadati</taxon>
        <taxon>Verrucomicrobiota</taxon>
        <taxon>Verrucomicrobiia</taxon>
        <taxon>Verrucomicrobiales</taxon>
        <taxon>Rubritaleaceae</taxon>
        <taxon>Rubritalea</taxon>
    </lineage>
</organism>
<dbReference type="OrthoDB" id="9795247at2"/>
<dbReference type="Pfam" id="PF00480">
    <property type="entry name" value="ROK"/>
    <property type="match status" value="1"/>
</dbReference>
<dbReference type="EMBL" id="FQYR01000004">
    <property type="protein sequence ID" value="SHJ74627.1"/>
    <property type="molecule type" value="Genomic_DNA"/>
</dbReference>
<dbReference type="Gene3D" id="3.30.420.40">
    <property type="match status" value="2"/>
</dbReference>
<proteinExistence type="predicted"/>
<keyword evidence="2" id="KW-1185">Reference proteome</keyword>